<dbReference type="GO" id="GO:0016787">
    <property type="term" value="F:hydrolase activity"/>
    <property type="evidence" value="ECO:0007669"/>
    <property type="project" value="UniProtKB-KW"/>
</dbReference>
<protein>
    <submittedName>
        <fullName evidence="6">Protein containing DUF86</fullName>
    </submittedName>
</protein>
<evidence type="ECO:0000256" key="2">
    <source>
        <dbReference type="ARBA" id="ARBA00022649"/>
    </source>
</evidence>
<evidence type="ECO:0000256" key="3">
    <source>
        <dbReference type="ARBA" id="ARBA00022722"/>
    </source>
</evidence>
<organism evidence="6">
    <name type="scientific">mine drainage metagenome</name>
    <dbReference type="NCBI Taxonomy" id="410659"/>
    <lineage>
        <taxon>unclassified sequences</taxon>
        <taxon>metagenomes</taxon>
        <taxon>ecological metagenomes</taxon>
    </lineage>
</organism>
<dbReference type="GO" id="GO:0000166">
    <property type="term" value="F:nucleotide binding"/>
    <property type="evidence" value="ECO:0007669"/>
    <property type="project" value="UniProtKB-KW"/>
</dbReference>
<keyword evidence="3" id="KW-0540">Nuclease</keyword>
<proteinExistence type="predicted"/>
<keyword evidence="4" id="KW-0547">Nucleotide-binding</keyword>
<reference evidence="6" key="2">
    <citation type="journal article" date="2014" name="ISME J.">
        <title>Microbial stratification in low pH oxic and suboxic macroscopic growths along an acid mine drainage.</title>
        <authorList>
            <person name="Mendez-Garcia C."/>
            <person name="Mesa V."/>
            <person name="Sprenger R.R."/>
            <person name="Richter M."/>
            <person name="Diez M.S."/>
            <person name="Solano J."/>
            <person name="Bargiela R."/>
            <person name="Golyshina O.V."/>
            <person name="Manteca A."/>
            <person name="Ramos J.L."/>
            <person name="Gallego J.R."/>
            <person name="Llorente I."/>
            <person name="Martins Dos Santos V.A."/>
            <person name="Jensen O.N."/>
            <person name="Pelaez A.I."/>
            <person name="Sanchez J."/>
            <person name="Ferrer M."/>
        </authorList>
    </citation>
    <scope>NUCLEOTIDE SEQUENCE</scope>
</reference>
<evidence type="ECO:0000256" key="1">
    <source>
        <dbReference type="ARBA" id="ARBA00022553"/>
    </source>
</evidence>
<reference evidence="6" key="1">
    <citation type="submission" date="2013-08" db="EMBL/GenBank/DDBJ databases">
        <authorList>
            <person name="Mendez C."/>
            <person name="Richter M."/>
            <person name="Ferrer M."/>
            <person name="Sanchez J."/>
        </authorList>
    </citation>
    <scope>NUCLEOTIDE SEQUENCE</scope>
</reference>
<sequence length="132" mass="14884">MSARHDEERLADIVDAITAIRSHLTRGDLSDGLIFDAVRLRLIEIGEAVKLLDPQLLASEPDIRWSDAAGMRDWLAHHYFDTSRAIVEATIEEDLPPLEAAVLQLEARLELSKQHTRNIQNREKNSSHGLGR</sequence>
<comment type="caution">
    <text evidence="6">The sequence shown here is derived from an EMBL/GenBank/DDBJ whole genome shotgun (WGS) entry which is preliminary data.</text>
</comment>
<evidence type="ECO:0000313" key="6">
    <source>
        <dbReference type="EMBL" id="EQD68860.1"/>
    </source>
</evidence>
<dbReference type="GO" id="GO:0004540">
    <property type="term" value="F:RNA nuclease activity"/>
    <property type="evidence" value="ECO:0007669"/>
    <property type="project" value="InterPro"/>
</dbReference>
<dbReference type="Pfam" id="PF01934">
    <property type="entry name" value="HepT-like"/>
    <property type="match status" value="1"/>
</dbReference>
<dbReference type="InterPro" id="IPR051813">
    <property type="entry name" value="HepT_RNase_toxin"/>
</dbReference>
<keyword evidence="5" id="KW-0378">Hydrolase</keyword>
<keyword evidence="1" id="KW-0597">Phosphoprotein</keyword>
<dbReference type="PANTHER" id="PTHR34139">
    <property type="entry name" value="UPF0331 PROTEIN MJ0127"/>
    <property type="match status" value="1"/>
</dbReference>
<gene>
    <name evidence="6" type="ORF">B1B_05561</name>
</gene>
<dbReference type="AlphaFoldDB" id="T1CKP3"/>
<evidence type="ECO:0000256" key="5">
    <source>
        <dbReference type="ARBA" id="ARBA00022801"/>
    </source>
</evidence>
<keyword evidence="2" id="KW-1277">Toxin-antitoxin system</keyword>
<dbReference type="InterPro" id="IPR008201">
    <property type="entry name" value="HepT-like"/>
</dbReference>
<accession>T1CKP3</accession>
<dbReference type="GO" id="GO:0110001">
    <property type="term" value="C:toxin-antitoxin complex"/>
    <property type="evidence" value="ECO:0007669"/>
    <property type="project" value="InterPro"/>
</dbReference>
<dbReference type="PANTHER" id="PTHR34139:SF1">
    <property type="entry name" value="RNASE MJ1380-RELATED"/>
    <property type="match status" value="1"/>
</dbReference>
<name>T1CKP3_9ZZZZ</name>
<dbReference type="EMBL" id="AUZY01003524">
    <property type="protein sequence ID" value="EQD68860.1"/>
    <property type="molecule type" value="Genomic_DNA"/>
</dbReference>
<evidence type="ECO:0000256" key="4">
    <source>
        <dbReference type="ARBA" id="ARBA00022741"/>
    </source>
</evidence>